<dbReference type="SUPFAM" id="SSF51735">
    <property type="entry name" value="NAD(P)-binding Rossmann-fold domains"/>
    <property type="match status" value="1"/>
</dbReference>
<feature type="active site" description="Proton acceptor" evidence="4">
    <location>
        <position position="1407"/>
    </location>
</feature>
<evidence type="ECO:0000256" key="3">
    <source>
        <dbReference type="ARBA" id="ARBA00023098"/>
    </source>
</evidence>
<feature type="compositionally biased region" description="Polar residues" evidence="6">
    <location>
        <begin position="1077"/>
        <end position="1086"/>
    </location>
</feature>
<feature type="compositionally biased region" description="Polar residues" evidence="6">
    <location>
        <begin position="1059"/>
        <end position="1069"/>
    </location>
</feature>
<feature type="compositionally biased region" description="Polar residues" evidence="6">
    <location>
        <begin position="888"/>
        <end position="972"/>
    </location>
</feature>
<dbReference type="PROSITE" id="PS51635">
    <property type="entry name" value="PNPLA"/>
    <property type="match status" value="1"/>
</dbReference>
<evidence type="ECO:0000259" key="8">
    <source>
        <dbReference type="PROSITE" id="PS51635"/>
    </source>
</evidence>
<keyword evidence="2 4" id="KW-0442">Lipid degradation</keyword>
<organism evidence="9 10">
    <name type="scientific">Thalassiosira pseudonana</name>
    <name type="common">Marine diatom</name>
    <name type="synonym">Cyclotella nana</name>
    <dbReference type="NCBI Taxonomy" id="35128"/>
    <lineage>
        <taxon>Eukaryota</taxon>
        <taxon>Sar</taxon>
        <taxon>Stramenopiles</taxon>
        <taxon>Ochrophyta</taxon>
        <taxon>Bacillariophyta</taxon>
        <taxon>Coscinodiscophyceae</taxon>
        <taxon>Thalassiosirophycidae</taxon>
        <taxon>Thalassiosirales</taxon>
        <taxon>Thalassiosiraceae</taxon>
        <taxon>Thalassiosira</taxon>
    </lineage>
</organism>
<feature type="compositionally biased region" description="Basic and acidic residues" evidence="6">
    <location>
        <begin position="12"/>
        <end position="51"/>
    </location>
</feature>
<feature type="compositionally biased region" description="Low complexity" evidence="6">
    <location>
        <begin position="1034"/>
        <end position="1045"/>
    </location>
</feature>
<dbReference type="InterPro" id="IPR008030">
    <property type="entry name" value="NmrA-like"/>
</dbReference>
<feature type="region of interest" description="Disordered" evidence="6">
    <location>
        <begin position="864"/>
        <end position="992"/>
    </location>
</feature>
<feature type="coiled-coil region" evidence="5">
    <location>
        <begin position="1598"/>
        <end position="1625"/>
    </location>
</feature>
<dbReference type="PANTHER" id="PTHR14226">
    <property type="entry name" value="NEUROPATHY TARGET ESTERASE/SWISS CHEESE D.MELANOGASTER"/>
    <property type="match status" value="1"/>
</dbReference>
<dbReference type="SUPFAM" id="SSF52151">
    <property type="entry name" value="FabD/lysophospholipase-like"/>
    <property type="match status" value="1"/>
</dbReference>
<dbReference type="Proteomes" id="UP000001449">
    <property type="component" value="Chromosome 14"/>
</dbReference>
<protein>
    <recommendedName>
        <fullName evidence="8">PNPLA domain-containing protein</fullName>
    </recommendedName>
</protein>
<name>B8CCK9_THAPS</name>
<dbReference type="InterPro" id="IPR016035">
    <property type="entry name" value="Acyl_Trfase/lysoPLipase"/>
</dbReference>
<feature type="transmembrane region" description="Helical" evidence="7">
    <location>
        <begin position="754"/>
        <end position="777"/>
    </location>
</feature>
<feature type="transmembrane region" description="Helical" evidence="7">
    <location>
        <begin position="727"/>
        <end position="747"/>
    </location>
</feature>
<dbReference type="InterPro" id="IPR002641">
    <property type="entry name" value="PNPLA_dom"/>
</dbReference>
<dbReference type="CDD" id="cd07232">
    <property type="entry name" value="Pat_PLPL"/>
    <property type="match status" value="1"/>
</dbReference>
<reference evidence="9 10" key="2">
    <citation type="journal article" date="2008" name="Nature">
        <title>The Phaeodactylum genome reveals the evolutionary history of diatom genomes.</title>
        <authorList>
            <person name="Bowler C."/>
            <person name="Allen A.E."/>
            <person name="Badger J.H."/>
            <person name="Grimwood J."/>
            <person name="Jabbari K."/>
            <person name="Kuo A."/>
            <person name="Maheswari U."/>
            <person name="Martens C."/>
            <person name="Maumus F."/>
            <person name="Otillar R.P."/>
            <person name="Rayko E."/>
            <person name="Salamov A."/>
            <person name="Vandepoele K."/>
            <person name="Beszteri B."/>
            <person name="Gruber A."/>
            <person name="Heijde M."/>
            <person name="Katinka M."/>
            <person name="Mock T."/>
            <person name="Valentin K."/>
            <person name="Verret F."/>
            <person name="Berges J.A."/>
            <person name="Brownlee C."/>
            <person name="Cadoret J.P."/>
            <person name="Chiovitti A."/>
            <person name="Choi C.J."/>
            <person name="Coesel S."/>
            <person name="De Martino A."/>
            <person name="Detter J.C."/>
            <person name="Durkin C."/>
            <person name="Falciatore A."/>
            <person name="Fournet J."/>
            <person name="Haruta M."/>
            <person name="Huysman M.J."/>
            <person name="Jenkins B.D."/>
            <person name="Jiroutova K."/>
            <person name="Jorgensen R.E."/>
            <person name="Joubert Y."/>
            <person name="Kaplan A."/>
            <person name="Kroger N."/>
            <person name="Kroth P.G."/>
            <person name="La Roche J."/>
            <person name="Lindquist E."/>
            <person name="Lommer M."/>
            <person name="Martin-Jezequel V."/>
            <person name="Lopez P.J."/>
            <person name="Lucas S."/>
            <person name="Mangogna M."/>
            <person name="McGinnis K."/>
            <person name="Medlin L.K."/>
            <person name="Montsant A."/>
            <person name="Oudot-Le Secq M.P."/>
            <person name="Napoli C."/>
            <person name="Obornik M."/>
            <person name="Parker M.S."/>
            <person name="Petit J.L."/>
            <person name="Porcel B.M."/>
            <person name="Poulsen N."/>
            <person name="Robison M."/>
            <person name="Rychlewski L."/>
            <person name="Rynearson T.A."/>
            <person name="Schmutz J."/>
            <person name="Shapiro H."/>
            <person name="Siaut M."/>
            <person name="Stanley M."/>
            <person name="Sussman M.R."/>
            <person name="Taylor A.R."/>
            <person name="Vardi A."/>
            <person name="von Dassow P."/>
            <person name="Vyverman W."/>
            <person name="Willis A."/>
            <person name="Wyrwicz L.S."/>
            <person name="Rokhsar D.S."/>
            <person name="Weissenbach J."/>
            <person name="Armbrust E.V."/>
            <person name="Green B.R."/>
            <person name="Van de Peer Y."/>
            <person name="Grigoriev I.V."/>
        </authorList>
    </citation>
    <scope>NUCLEOTIDE SEQUENCE [LARGE SCALE GENOMIC DNA]</scope>
    <source>
        <strain evidence="9 10">CCMP1335</strain>
    </source>
</reference>
<dbReference type="InterPro" id="IPR050301">
    <property type="entry name" value="NTE"/>
</dbReference>
<keyword evidence="7" id="KW-0812">Transmembrane</keyword>
<keyword evidence="3 4" id="KW-0443">Lipid metabolism</keyword>
<feature type="region of interest" description="Disordered" evidence="6">
    <location>
        <begin position="1024"/>
        <end position="1047"/>
    </location>
</feature>
<keyword evidence="5" id="KW-0175">Coiled coil</keyword>
<feature type="region of interest" description="Disordered" evidence="6">
    <location>
        <begin position="305"/>
        <end position="328"/>
    </location>
</feature>
<keyword evidence="10" id="KW-1185">Reference proteome</keyword>
<keyword evidence="7" id="KW-0472">Membrane</keyword>
<dbReference type="KEGG" id="tps:THAPSDRAFT_24883"/>
<feature type="compositionally biased region" description="Polar residues" evidence="6">
    <location>
        <begin position="864"/>
        <end position="876"/>
    </location>
</feature>
<dbReference type="RefSeq" id="XP_002293785.1">
    <property type="nucleotide sequence ID" value="XM_002293749.1"/>
</dbReference>
<feature type="domain" description="PNPLA" evidence="8">
    <location>
        <begin position="1212"/>
        <end position="1420"/>
    </location>
</feature>
<dbReference type="Pfam" id="PF01734">
    <property type="entry name" value="Patatin"/>
    <property type="match status" value="1"/>
</dbReference>
<dbReference type="HOGENOM" id="CLU_241683_0_0_1"/>
<dbReference type="GO" id="GO:0016042">
    <property type="term" value="P:lipid catabolic process"/>
    <property type="evidence" value="ECO:0007669"/>
    <property type="project" value="UniProtKB-UniRule"/>
</dbReference>
<evidence type="ECO:0000313" key="9">
    <source>
        <dbReference type="EMBL" id="EED88794.1"/>
    </source>
</evidence>
<dbReference type="Pfam" id="PF05368">
    <property type="entry name" value="NmrA"/>
    <property type="match status" value="1"/>
</dbReference>
<dbReference type="InterPro" id="IPR036291">
    <property type="entry name" value="NAD(P)-bd_dom_sf"/>
</dbReference>
<feature type="region of interest" description="Disordered" evidence="6">
    <location>
        <begin position="1"/>
        <end position="53"/>
    </location>
</feature>
<dbReference type="GO" id="GO:0016298">
    <property type="term" value="F:lipase activity"/>
    <property type="evidence" value="ECO:0007669"/>
    <property type="project" value="UniProtKB-ARBA"/>
</dbReference>
<dbReference type="GO" id="GO:0052689">
    <property type="term" value="F:carboxylic ester hydrolase activity"/>
    <property type="evidence" value="ECO:0007669"/>
    <property type="project" value="UniProtKB-ARBA"/>
</dbReference>
<accession>B8CCK9</accession>
<feature type="compositionally biased region" description="Acidic residues" evidence="6">
    <location>
        <begin position="975"/>
        <end position="989"/>
    </location>
</feature>
<gene>
    <name evidence="9" type="ORF">THAPSDRAFT_24883</name>
</gene>
<sequence length="1675" mass="187387">MSNSGEDERIDDDPRTNSDNDVSKEQDPRQQSKTDGKPKDSSTNKRNDKANLLEMINPYKAGKSFRSTLSSAINLASAIASTSSSPASRLPPERRAIYYNYYLDDQLGLSSAELKDETTTKYGADMTTSSPWISSSSSKDYRPEVLVVGATGALGRVLVKRLILENKVRVRVLVRDLYSSTLNKLGTGVTYCQGDLNNMESLEYAVTDVDKIVFCAGGKRIGDGGEMLSEGGEWDRLESILDQRSQQAELVDGKGLRNLIHAYLNVRHADYGTSQAAKRVLFKFGKRPADFDLFGIDDGSVDGGTKTEENDYYKDFDEDDDYGEEDIQSRPRPYSVAAALSQCDWKKNKFGNAVFVGKIGRYGEAAIVSARLRSRNDPDQGIDLRSGGFAGLVCRVCSNGGVYEAFVRTEAYERLGVEYVCEFRTSSKSPKNSGGNASRDKFATVRLEFSDFRPRMRQGGGTHDKNAQRMRRALGQSDIPPFIGRDVRQLGFRYRGQNNAFSWSESSNSGWSSFYLALDYIKVYRGQSEPEFVYLSDANIPPVVQDGMVRDDIRRLATSSLESDSYSIIDEENNKLYGKEQMDRIAEETYFKYRGEEIIKQSGLSYTIIRVGGYNESPSTDSSAVRLQKTTLLSSPIPGRSFALFQFDEGQSKGTSKRGGRRKDRCLRIVPLNTPMLRLLQALGENIRHILLNPPLSPGGSTSSSSQPLQNDDTNTPNNNDPFLIRYLPLLVLLALFWPVLLTLIYASISASSWLFWLLIGSLFSILQLMFVLYNFIMITWDLGVLTILKTFAMLRSFVRYYTYKMTGIERRDSKKLGKKRRRKEWREEVDGATSYKEYCAIELYEPQQLQVAATKPAYLRRTVSTSGGMNNSPSKPSGFGLRRRNTSAKSNVGSQTQEVVQSQLPPRSPVKSSIDASQSSSPGSSMRKIQSCLDLNNSPSNKQNRSRGSVCRTSPRNTTSVKRTLSTASLPNSNDDEDSDDEYVESDENCPKWQTVVKEDLGMAGDMLLTTMARLKEARMQYQNQTSGGGQFNDNSSNTSNSENRYGNIEVDDSVQSVLNDDGNANDNPTRDPSFHITSFSSNNLPKRKRINEDCSSSLKFLLSGIVKRNHLSIDDFLINDARSVAERGQHSLRKETREAIDRYGEEVERCLEWVANGPVYLGGGEGDDTKMNNVESNCPREEILQTQQDELQKRYTLVKRMKQNMGHTALMLSGGGAQAMYHLGTIKALVESELYEHIHVISGTSGGSISAAMCAIKSPEELLRDVCVKTVSTDFLLTGEMKRKNIRWFPELIHMGTYWLKHRLLVDSTEFKRCCEFYYKDITFEEAFEMTGKHVCITVTASRASAGSGVQRLLLNHISTPNVTLASAVAASCALPGVMAPAKLMIKDGRGKQVPFEVDGVEWIDGSVQADLPFKRISTLFNISNYVVAQTNFHVVPFLNKAHHPNINTLYWKIFQMCMWDVQNRVLNLSQLGLFPRIFGQDVTKIFKQKYYGNLTLVPRFTTMQIFGLKSLVNPTVADMEIYLQNGQLAAWPFLRVLKEMLRIEKSIDACLSKLNTRLQTGFDIPINNTNDDMDSLSSALGAAHRARLPGLSRETELLKEKNQTLEHENLQLKKQVARLQRALGISHTNVMDAGGNRGVVGLEGRLVSVSRVVEEEGALEEDLLRLEEKKST</sequence>
<feature type="short sequence motif" description="GXSXG" evidence="4">
    <location>
        <begin position="1245"/>
        <end position="1249"/>
    </location>
</feature>
<feature type="active site" description="Nucleophile" evidence="4">
    <location>
        <position position="1247"/>
    </location>
</feature>
<dbReference type="PANTHER" id="PTHR14226:SF10">
    <property type="entry name" value="TRIACYLGLYCEROL LIPASE 4-RELATED"/>
    <property type="match status" value="1"/>
</dbReference>
<keyword evidence="1 4" id="KW-0378">Hydrolase</keyword>
<dbReference type="GeneID" id="7451264"/>
<dbReference type="Gene3D" id="3.40.1090.10">
    <property type="entry name" value="Cytosolic phospholipase A2 catalytic domain"/>
    <property type="match status" value="2"/>
</dbReference>
<dbReference type="InParanoid" id="B8CCK9"/>
<evidence type="ECO:0000256" key="1">
    <source>
        <dbReference type="ARBA" id="ARBA00022801"/>
    </source>
</evidence>
<comment type="caution">
    <text evidence="4">Lacks conserved residue(s) required for the propagation of feature annotation.</text>
</comment>
<feature type="compositionally biased region" description="Basic and acidic residues" evidence="6">
    <location>
        <begin position="305"/>
        <end position="315"/>
    </location>
</feature>
<dbReference type="Gene3D" id="3.40.50.720">
    <property type="entry name" value="NAD(P)-binding Rossmann-like Domain"/>
    <property type="match status" value="1"/>
</dbReference>
<feature type="region of interest" description="Disordered" evidence="6">
    <location>
        <begin position="1059"/>
        <end position="1090"/>
    </location>
</feature>
<evidence type="ECO:0000256" key="2">
    <source>
        <dbReference type="ARBA" id="ARBA00022963"/>
    </source>
</evidence>
<feature type="compositionally biased region" description="Acidic residues" evidence="6">
    <location>
        <begin position="316"/>
        <end position="326"/>
    </location>
</feature>
<dbReference type="PaxDb" id="35128-Thaps24883"/>
<evidence type="ECO:0000256" key="7">
    <source>
        <dbReference type="SAM" id="Phobius"/>
    </source>
</evidence>
<evidence type="ECO:0000313" key="10">
    <source>
        <dbReference type="Proteomes" id="UP000001449"/>
    </source>
</evidence>
<evidence type="ECO:0000256" key="6">
    <source>
        <dbReference type="SAM" id="MobiDB-lite"/>
    </source>
</evidence>
<evidence type="ECO:0000256" key="5">
    <source>
        <dbReference type="SAM" id="Coils"/>
    </source>
</evidence>
<proteinExistence type="predicted"/>
<keyword evidence="7" id="KW-1133">Transmembrane helix</keyword>
<feature type="region of interest" description="Disordered" evidence="6">
    <location>
        <begin position="696"/>
        <end position="717"/>
    </location>
</feature>
<dbReference type="eggNOG" id="KOG2214">
    <property type="taxonomic scope" value="Eukaryota"/>
</dbReference>
<dbReference type="EMBL" id="CM000649">
    <property type="protein sequence ID" value="EED88794.1"/>
    <property type="molecule type" value="Genomic_DNA"/>
</dbReference>
<reference evidence="9 10" key="1">
    <citation type="journal article" date="2004" name="Science">
        <title>The genome of the diatom Thalassiosira pseudonana: ecology, evolution, and metabolism.</title>
        <authorList>
            <person name="Armbrust E.V."/>
            <person name="Berges J.A."/>
            <person name="Bowler C."/>
            <person name="Green B.R."/>
            <person name="Martinez D."/>
            <person name="Putnam N.H."/>
            <person name="Zhou S."/>
            <person name="Allen A.E."/>
            <person name="Apt K.E."/>
            <person name="Bechner M."/>
            <person name="Brzezinski M.A."/>
            <person name="Chaal B.K."/>
            <person name="Chiovitti A."/>
            <person name="Davis A.K."/>
            <person name="Demarest M.S."/>
            <person name="Detter J.C."/>
            <person name="Glavina T."/>
            <person name="Goodstein D."/>
            <person name="Hadi M.Z."/>
            <person name="Hellsten U."/>
            <person name="Hildebrand M."/>
            <person name="Jenkins B.D."/>
            <person name="Jurka J."/>
            <person name="Kapitonov V.V."/>
            <person name="Kroger N."/>
            <person name="Lau W.W."/>
            <person name="Lane T.W."/>
            <person name="Larimer F.W."/>
            <person name="Lippmeier J.C."/>
            <person name="Lucas S."/>
            <person name="Medina M."/>
            <person name="Montsant A."/>
            <person name="Obornik M."/>
            <person name="Parker M.S."/>
            <person name="Palenik B."/>
            <person name="Pazour G.J."/>
            <person name="Richardson P.M."/>
            <person name="Rynearson T.A."/>
            <person name="Saito M.A."/>
            <person name="Schwartz D.C."/>
            <person name="Thamatrakoln K."/>
            <person name="Valentin K."/>
            <person name="Vardi A."/>
            <person name="Wilkerson F.P."/>
            <person name="Rokhsar D.S."/>
        </authorList>
    </citation>
    <scope>NUCLEOTIDE SEQUENCE [LARGE SCALE GENOMIC DNA]</scope>
    <source>
        <strain evidence="9 10">CCMP1335</strain>
    </source>
</reference>
<evidence type="ECO:0000256" key="4">
    <source>
        <dbReference type="PROSITE-ProRule" id="PRU01161"/>
    </source>
</evidence>